<dbReference type="PANTHER" id="PTHR46211">
    <property type="entry name" value="GLYCEROPHOSPHORYL DIESTER PHOSPHODIESTERASE"/>
    <property type="match status" value="1"/>
</dbReference>
<keyword evidence="1" id="KW-0812">Transmembrane</keyword>
<dbReference type="InterPro" id="IPR017946">
    <property type="entry name" value="PLC-like_Pdiesterase_TIM-brl"/>
</dbReference>
<dbReference type="Pfam" id="PF03009">
    <property type="entry name" value="GDPD"/>
    <property type="match status" value="1"/>
</dbReference>
<dbReference type="CDD" id="cd08583">
    <property type="entry name" value="PI-PLCc_GDPD_SF_unchar1"/>
    <property type="match status" value="1"/>
</dbReference>
<keyword evidence="1" id="KW-1133">Transmembrane helix</keyword>
<feature type="transmembrane region" description="Helical" evidence="1">
    <location>
        <begin position="16"/>
        <end position="35"/>
    </location>
</feature>
<gene>
    <name evidence="3" type="ORF">DQG23_14670</name>
</gene>
<keyword evidence="1" id="KW-0472">Membrane</keyword>
<keyword evidence="4" id="KW-1185">Reference proteome</keyword>
<reference evidence="3 4" key="1">
    <citation type="journal article" date="2009" name="Int. J. Syst. Evol. Microbiol.">
        <title>Paenibacillus contaminans sp. nov., isolated from a contaminated laboratory plate.</title>
        <authorList>
            <person name="Chou J.H."/>
            <person name="Lee J.H."/>
            <person name="Lin M.C."/>
            <person name="Chang P.S."/>
            <person name="Arun A.B."/>
            <person name="Young C.C."/>
            <person name="Chen W.M."/>
        </authorList>
    </citation>
    <scope>NUCLEOTIDE SEQUENCE [LARGE SCALE GENOMIC DNA]</scope>
    <source>
        <strain evidence="3 4">CKOBP-6</strain>
    </source>
</reference>
<dbReference type="Proteomes" id="UP000250369">
    <property type="component" value="Unassembled WGS sequence"/>
</dbReference>
<feature type="domain" description="GP-PDE" evidence="2">
    <location>
        <begin position="65"/>
        <end position="277"/>
    </location>
</feature>
<evidence type="ECO:0000259" key="2">
    <source>
        <dbReference type="Pfam" id="PF03009"/>
    </source>
</evidence>
<dbReference type="GO" id="GO:0006629">
    <property type="term" value="P:lipid metabolic process"/>
    <property type="evidence" value="ECO:0007669"/>
    <property type="project" value="InterPro"/>
</dbReference>
<dbReference type="InterPro" id="IPR030395">
    <property type="entry name" value="GP_PDE_dom"/>
</dbReference>
<dbReference type="GO" id="GO:0008081">
    <property type="term" value="F:phosphoric diester hydrolase activity"/>
    <property type="evidence" value="ECO:0007669"/>
    <property type="project" value="InterPro"/>
</dbReference>
<dbReference type="AlphaFoldDB" id="A0A329MLT0"/>
<evidence type="ECO:0000313" key="4">
    <source>
        <dbReference type="Proteomes" id="UP000250369"/>
    </source>
</evidence>
<accession>A0A329MLT0</accession>
<dbReference type="PANTHER" id="PTHR46211:SF14">
    <property type="entry name" value="GLYCEROPHOSPHODIESTER PHOSPHODIESTERASE"/>
    <property type="match status" value="1"/>
</dbReference>
<name>A0A329MLT0_9BACL</name>
<proteinExistence type="predicted"/>
<sequence length="321" mass="36442">MAYISMKAVITRMRKIIYLTILITIVYKWCVLGNIRFDEENRVSAGPIGGWEESRFIAHAFGGVEGFHYTNSYEAFVSNYLKGYRLFETDLVNTADGELIASHDFSQNKARMTVEQFQGSLIMGKFHSLTMTEILQLMIDYPDFYLIIDSKESNTEHIRRQFEILVSEAIRLDPILLERIIPEIFSPTMYETVMNIYPFPNTVYSLYKSNASASSIVKFVKEKQISAVAMPAYRVIVNPTLVNALSKLGVKSYVHTVDNIRTMQVLKSIGVHGVYTNLEVTPTELAQAVDDTNPFQMVGYIPSAAKFLFTKFKANTILEGL</sequence>
<dbReference type="Gene3D" id="3.20.20.190">
    <property type="entry name" value="Phosphatidylinositol (PI) phosphodiesterase"/>
    <property type="match status" value="1"/>
</dbReference>
<comment type="caution">
    <text evidence="3">The sequence shown here is derived from an EMBL/GenBank/DDBJ whole genome shotgun (WGS) entry which is preliminary data.</text>
</comment>
<evidence type="ECO:0000256" key="1">
    <source>
        <dbReference type="SAM" id="Phobius"/>
    </source>
</evidence>
<organism evidence="3 4">
    <name type="scientific">Paenibacillus contaminans</name>
    <dbReference type="NCBI Taxonomy" id="450362"/>
    <lineage>
        <taxon>Bacteria</taxon>
        <taxon>Bacillati</taxon>
        <taxon>Bacillota</taxon>
        <taxon>Bacilli</taxon>
        <taxon>Bacillales</taxon>
        <taxon>Paenibacillaceae</taxon>
        <taxon>Paenibacillus</taxon>
    </lineage>
</organism>
<dbReference type="EMBL" id="QMFB01000007">
    <property type="protein sequence ID" value="RAV20744.1"/>
    <property type="molecule type" value="Genomic_DNA"/>
</dbReference>
<dbReference type="SUPFAM" id="SSF51695">
    <property type="entry name" value="PLC-like phosphodiesterases"/>
    <property type="match status" value="1"/>
</dbReference>
<protein>
    <submittedName>
        <fullName evidence="3">Glycerophosphodiester phosphodiesterase</fullName>
    </submittedName>
</protein>
<evidence type="ECO:0000313" key="3">
    <source>
        <dbReference type="EMBL" id="RAV20744.1"/>
    </source>
</evidence>